<dbReference type="GeneID" id="9039669"/>
<organism evidence="3">
    <name type="scientific">Perkinsus marinus (strain ATCC 50983 / TXsc)</name>
    <dbReference type="NCBI Taxonomy" id="423536"/>
    <lineage>
        <taxon>Eukaryota</taxon>
        <taxon>Sar</taxon>
        <taxon>Alveolata</taxon>
        <taxon>Perkinsozoa</taxon>
        <taxon>Perkinsea</taxon>
        <taxon>Perkinsida</taxon>
        <taxon>Perkinsidae</taxon>
        <taxon>Perkinsus</taxon>
    </lineage>
</organism>
<feature type="compositionally biased region" description="Polar residues" evidence="1">
    <location>
        <begin position="79"/>
        <end position="89"/>
    </location>
</feature>
<feature type="compositionally biased region" description="Polar residues" evidence="1">
    <location>
        <begin position="147"/>
        <end position="156"/>
    </location>
</feature>
<dbReference type="InParanoid" id="C5K773"/>
<gene>
    <name evidence="2" type="ORF">Pmar_PMAR012386</name>
</gene>
<evidence type="ECO:0000313" key="3">
    <source>
        <dbReference type="Proteomes" id="UP000007800"/>
    </source>
</evidence>
<dbReference type="Proteomes" id="UP000007800">
    <property type="component" value="Unassembled WGS sequence"/>
</dbReference>
<proteinExistence type="predicted"/>
<keyword evidence="3" id="KW-1185">Reference proteome</keyword>
<dbReference type="EMBL" id="GG671079">
    <property type="protein sequence ID" value="EER19408.1"/>
    <property type="molecule type" value="Genomic_DNA"/>
</dbReference>
<dbReference type="RefSeq" id="XP_002787612.1">
    <property type="nucleotide sequence ID" value="XM_002787566.1"/>
</dbReference>
<feature type="region of interest" description="Disordered" evidence="1">
    <location>
        <begin position="1"/>
        <end position="166"/>
    </location>
</feature>
<reference evidence="2 3" key="1">
    <citation type="submission" date="2008-07" db="EMBL/GenBank/DDBJ databases">
        <authorList>
            <person name="El-Sayed N."/>
            <person name="Caler E."/>
            <person name="Inman J."/>
            <person name="Amedeo P."/>
            <person name="Hass B."/>
            <person name="Wortman J."/>
        </authorList>
    </citation>
    <scope>NUCLEOTIDE SEQUENCE [LARGE SCALE GENOMIC DNA]</scope>
    <source>
        <strain evidence="3">ATCC 50983 / TXsc</strain>
    </source>
</reference>
<dbReference type="OMA" id="AENCAPC"/>
<evidence type="ECO:0000313" key="2">
    <source>
        <dbReference type="EMBL" id="EER19408.1"/>
    </source>
</evidence>
<protein>
    <submittedName>
        <fullName evidence="2">Uncharacterized protein</fullName>
    </submittedName>
</protein>
<feature type="compositionally biased region" description="Polar residues" evidence="1">
    <location>
        <begin position="103"/>
        <end position="112"/>
    </location>
</feature>
<evidence type="ECO:0000256" key="1">
    <source>
        <dbReference type="SAM" id="MobiDB-lite"/>
    </source>
</evidence>
<sequence>MAESSSIAPLPNLSNLWGPSLDEEGDQQAVAPIETLGPISVDEHSPNYGAGEEPLREAASAEGDAREVAQYNEEVTAVQEGSETLMTESRPSKDVSPVAVQEGSATLMTESGPSKDGSPVAVQEGSATLMTESGPSKDGSPVAVQEGSATLMTESGPSKDVSPVAVQEGSATLMTESGPSKDGSPVAVQEGSATLMTESGPSKDGSPVAVQEGSATLHHPTIPKVNIQGLSASPAINRGTSLSLVSPSNPLEATSSYTMHSTSQYERLSGATHRTIGGPEGEVWGAIDISRSNIGRYKTQRIYFSSPRAYTGKQHLIRKEHRDAARRILQAYQSESARSRMDVSQSRMSCQSHVGERQGLLRERARLRARVLGLTRTRDQLRHALKTSVEVLWRKDAEIKSLRSLLEDQAPP</sequence>
<accession>C5K773</accession>
<name>C5K773_PERM5</name>
<feature type="compositionally biased region" description="Polar residues" evidence="1">
    <location>
        <begin position="125"/>
        <end position="134"/>
    </location>
</feature>
<feature type="compositionally biased region" description="Polar residues" evidence="1">
    <location>
        <begin position="1"/>
        <end position="17"/>
    </location>
</feature>
<dbReference type="AlphaFoldDB" id="C5K773"/>